<dbReference type="Pfam" id="PF03016">
    <property type="entry name" value="Exostosin_GT47"/>
    <property type="match status" value="1"/>
</dbReference>
<protein>
    <recommendedName>
        <fullName evidence="3">Exostosin GT47 domain-containing protein</fullName>
    </recommendedName>
</protein>
<dbReference type="AlphaFoldDB" id="A0A9P3LWD8"/>
<sequence>MNHNEFNAKASSQVTAVLRSYWRARRYMYIIPAGLALWTLILTISHISSYDDPEHTLERKGRYDPMSTSTLEQNPTAYKPILLNPLPPQEYTHQWPPNIRKPLCMPKIFVYPDSAKMGEFQVTEVPHMGTNYIAEQILLAQLRDKSSSVYKNYVTENPEEADFFYIPFVGSKYLCDCWFTKGIKGDCDVDELYAKPMMRHIREDYPYWNRTWGRDHIMAHPMDSASNYYKTKDVMANATFLTTIGDKRVTSGVDGRSRRYGDIVIPSATALLNLVEGMVPESYLTADGQPLKGKRDILALFGGRYQDVKPEDSYSAGIRSLLFNGLDQQPDYRFAPNWDNSVYTQLLTQSRYGLAPMGYTLDTTRIWEYIAFGVVPVIIADGIIEPFEDDMDWDSFTVRVRRADAHRLDVILRSISEKEYERKREALWTHGRQALLNKDAWNLIVRSLCRKGQLEGLRTINHDHHIPLESTASV</sequence>
<evidence type="ECO:0000259" key="3">
    <source>
        <dbReference type="Pfam" id="PF03016"/>
    </source>
</evidence>
<keyword evidence="5" id="KW-1185">Reference proteome</keyword>
<evidence type="ECO:0000256" key="1">
    <source>
        <dbReference type="ARBA" id="ARBA00010271"/>
    </source>
</evidence>
<dbReference type="InterPro" id="IPR040911">
    <property type="entry name" value="Exostosin_GT47"/>
</dbReference>
<dbReference type="EMBL" id="BQFW01000007">
    <property type="protein sequence ID" value="GJJ72968.1"/>
    <property type="molecule type" value="Genomic_DNA"/>
</dbReference>
<comment type="caution">
    <text evidence="4">The sequence shown here is derived from an EMBL/GenBank/DDBJ whole genome shotgun (WGS) entry which is preliminary data.</text>
</comment>
<keyword evidence="2" id="KW-1133">Transmembrane helix</keyword>
<dbReference type="GO" id="GO:0016757">
    <property type="term" value="F:glycosyltransferase activity"/>
    <property type="evidence" value="ECO:0007669"/>
    <property type="project" value="InterPro"/>
</dbReference>
<dbReference type="Proteomes" id="UP000827284">
    <property type="component" value="Unassembled WGS sequence"/>
</dbReference>
<accession>A0A9P3LWD8</accession>
<proteinExistence type="inferred from homology"/>
<feature type="transmembrane region" description="Helical" evidence="2">
    <location>
        <begin position="27"/>
        <end position="47"/>
    </location>
</feature>
<dbReference type="PANTHER" id="PTHR11062">
    <property type="entry name" value="EXOSTOSIN HEPARAN SULFATE GLYCOSYLTRANSFERASE -RELATED"/>
    <property type="match status" value="1"/>
</dbReference>
<gene>
    <name evidence="4" type="ORF">EMPS_05326</name>
</gene>
<comment type="similarity">
    <text evidence="1">Belongs to the glycosyltransferase 47 family.</text>
</comment>
<keyword evidence="2" id="KW-0472">Membrane</keyword>
<dbReference type="OrthoDB" id="1924787at2759"/>
<evidence type="ECO:0000313" key="5">
    <source>
        <dbReference type="Proteomes" id="UP000827284"/>
    </source>
</evidence>
<dbReference type="PANTHER" id="PTHR11062:SF281">
    <property type="entry name" value="EXOSTOSIN-LIKE 2"/>
    <property type="match status" value="1"/>
</dbReference>
<evidence type="ECO:0000256" key="2">
    <source>
        <dbReference type="SAM" id="Phobius"/>
    </source>
</evidence>
<reference evidence="4" key="2">
    <citation type="journal article" date="2022" name="Microbiol. Resour. Announc.">
        <title>Whole-Genome Sequence of Entomortierella parvispora E1425, a Mucoromycotan Fungus Associated with Burkholderiaceae-Related Endosymbiotic Bacteria.</title>
        <authorList>
            <person name="Herlambang A."/>
            <person name="Guo Y."/>
            <person name="Takashima Y."/>
            <person name="Narisawa K."/>
            <person name="Ohta H."/>
            <person name="Nishizawa T."/>
        </authorList>
    </citation>
    <scope>NUCLEOTIDE SEQUENCE</scope>
    <source>
        <strain evidence="4">E1425</strain>
    </source>
</reference>
<keyword evidence="2" id="KW-0812">Transmembrane</keyword>
<name>A0A9P3LWD8_9FUNG</name>
<reference evidence="4" key="1">
    <citation type="submission" date="2021-11" db="EMBL/GenBank/DDBJ databases">
        <authorList>
            <person name="Herlambang A."/>
            <person name="Guo Y."/>
            <person name="Takashima Y."/>
            <person name="Nishizawa T."/>
        </authorList>
    </citation>
    <scope>NUCLEOTIDE SEQUENCE</scope>
    <source>
        <strain evidence="4">E1425</strain>
    </source>
</reference>
<feature type="domain" description="Exostosin GT47" evidence="3">
    <location>
        <begin position="107"/>
        <end position="415"/>
    </location>
</feature>
<evidence type="ECO:0000313" key="4">
    <source>
        <dbReference type="EMBL" id="GJJ72968.1"/>
    </source>
</evidence>
<organism evidence="4 5">
    <name type="scientific">Entomortierella parvispora</name>
    <dbReference type="NCBI Taxonomy" id="205924"/>
    <lineage>
        <taxon>Eukaryota</taxon>
        <taxon>Fungi</taxon>
        <taxon>Fungi incertae sedis</taxon>
        <taxon>Mucoromycota</taxon>
        <taxon>Mortierellomycotina</taxon>
        <taxon>Mortierellomycetes</taxon>
        <taxon>Mortierellales</taxon>
        <taxon>Mortierellaceae</taxon>
        <taxon>Entomortierella</taxon>
    </lineage>
</organism>
<dbReference type="InterPro" id="IPR004263">
    <property type="entry name" value="Exostosin"/>
</dbReference>